<dbReference type="PANTHER" id="PTHR12598">
    <property type="entry name" value="COPPER HOMEOSTASIS PROTEIN CUTC"/>
    <property type="match status" value="1"/>
</dbReference>
<name>A0ABS2CX62_9FLAO</name>
<dbReference type="Proteomes" id="UP000759529">
    <property type="component" value="Unassembled WGS sequence"/>
</dbReference>
<evidence type="ECO:0000256" key="2">
    <source>
        <dbReference type="HAMAP-Rule" id="MF_00795"/>
    </source>
</evidence>
<dbReference type="Gene3D" id="3.20.20.380">
    <property type="entry name" value="Copper homeostasis (CutC) domain"/>
    <property type="match status" value="1"/>
</dbReference>
<reference evidence="3 4" key="1">
    <citation type="submission" date="2021-02" db="EMBL/GenBank/DDBJ databases">
        <authorList>
            <person name="Jung H.S."/>
            <person name="Chun B.H."/>
            <person name="Jeon C.O."/>
        </authorList>
    </citation>
    <scope>NUCLEOTIDE SEQUENCE [LARGE SCALE GENOMIC DNA]</scope>
    <source>
        <strain evidence="3 4">LMG 25203</strain>
    </source>
</reference>
<dbReference type="SUPFAM" id="SSF110395">
    <property type="entry name" value="CutC-like"/>
    <property type="match status" value="1"/>
</dbReference>
<dbReference type="Pfam" id="PF03932">
    <property type="entry name" value="CutC"/>
    <property type="match status" value="1"/>
</dbReference>
<protein>
    <recommendedName>
        <fullName evidence="2">PF03932 family protein CutC</fullName>
    </recommendedName>
</protein>
<accession>A0ABS2CX62</accession>
<dbReference type="InterPro" id="IPR005627">
    <property type="entry name" value="CutC-like"/>
</dbReference>
<dbReference type="EMBL" id="JACSOD020000483">
    <property type="protein sequence ID" value="MBM6499547.1"/>
    <property type="molecule type" value="Genomic_DNA"/>
</dbReference>
<comment type="caution">
    <text evidence="3">The sequence shown here is derived from an EMBL/GenBank/DDBJ whole genome shotgun (WGS) entry which is preliminary data.</text>
</comment>
<proteinExistence type="inferred from homology"/>
<comment type="subcellular location">
    <subcellularLocation>
        <location evidence="2">Cytoplasm</location>
    </subcellularLocation>
</comment>
<dbReference type="RefSeq" id="WP_187657393.1">
    <property type="nucleotide sequence ID" value="NZ_JACSOD020000483.1"/>
</dbReference>
<dbReference type="HAMAP" id="MF_00795">
    <property type="entry name" value="CutC"/>
    <property type="match status" value="1"/>
</dbReference>
<gene>
    <name evidence="2" type="primary">cutC</name>
    <name evidence="3" type="ORF">H9X54_009590</name>
</gene>
<dbReference type="InterPro" id="IPR036822">
    <property type="entry name" value="CutC-like_dom_sf"/>
</dbReference>
<comment type="similarity">
    <text evidence="1 2">Belongs to the CutC family.</text>
</comment>
<keyword evidence="2" id="KW-0963">Cytoplasm</keyword>
<sequence>MNKLEIACFNLTSAVIAQENGADRVELCAGFEVGGTSPSFETTQKVRALITIDLNVMIRPRGGNFAYTDAEFEQMKLEIIAFKKLKVNGFVFGILNEDNSINTIQNAELVNLAKPFPCTFHRAFDEVSNVFQSLEEIIECGFQTILTSGQAKNVVDGANQLAELVLKASNRITIMPGGSLRAENLMSVQEKTKATFYHSSAIIDGSETANADEIRALKSILK</sequence>
<organism evidence="3 4">
    <name type="scientific">Flavobacterium macrobrachii</name>
    <dbReference type="NCBI Taxonomy" id="591204"/>
    <lineage>
        <taxon>Bacteria</taxon>
        <taxon>Pseudomonadati</taxon>
        <taxon>Bacteroidota</taxon>
        <taxon>Flavobacteriia</taxon>
        <taxon>Flavobacteriales</taxon>
        <taxon>Flavobacteriaceae</taxon>
        <taxon>Flavobacterium</taxon>
    </lineage>
</organism>
<evidence type="ECO:0000256" key="1">
    <source>
        <dbReference type="ARBA" id="ARBA00007768"/>
    </source>
</evidence>
<keyword evidence="4" id="KW-1185">Reference proteome</keyword>
<dbReference type="PANTHER" id="PTHR12598:SF0">
    <property type="entry name" value="COPPER HOMEOSTASIS PROTEIN CUTC HOMOLOG"/>
    <property type="match status" value="1"/>
</dbReference>
<comment type="caution">
    <text evidence="2">Once thought to be involved in copper homeostasis, experiments in E.coli have shown this is not the case.</text>
</comment>
<evidence type="ECO:0000313" key="3">
    <source>
        <dbReference type="EMBL" id="MBM6499547.1"/>
    </source>
</evidence>
<evidence type="ECO:0000313" key="4">
    <source>
        <dbReference type="Proteomes" id="UP000759529"/>
    </source>
</evidence>